<dbReference type="EMBL" id="WOWK01000006">
    <property type="protein sequence ID" value="KAF0330630.1"/>
    <property type="molecule type" value="Genomic_DNA"/>
</dbReference>
<dbReference type="AlphaFoldDB" id="A0A8H3WQR5"/>
<feature type="compositionally biased region" description="Polar residues" evidence="1">
    <location>
        <begin position="349"/>
        <end position="368"/>
    </location>
</feature>
<feature type="region of interest" description="Disordered" evidence="1">
    <location>
        <begin position="1"/>
        <end position="26"/>
    </location>
</feature>
<sequence>MDKAKSAVSNFMSGDGHHKTTVTQDASQAITEEQVRPHQHENVTTAVDKEVHQDHHHTHIQPIKHKETLPEQHHHNMIPTQHKTFNHGNESETRDTLDREAAKFKNTSTTHETTHTSHTAPVVTGERVHHHVHEHIQPVIQKETIQPHVVHTTVPIHETHHAKPIHHGATTLPAMTIDEFNKGKDKLTGTNKMKEFDGCPDKHNKIYESTEHTGLASHHNKHGHDHHHLGHHNDHHNGGKVATAGAAAAAGGAAAHHHHNKEEKRDATHPDGLREHGLAGREGHHEHNSHNKTTAAAGAAAAAGAGAAAHKHHNNKVDNTTTGTHGINNTITASNTTSLPNRGVGQGQGFENQRASDSVTAAQTANSRTNNGLTNNGNGLTGNGTTRDSRLSNNGLSKDAGTHERDNIAHGHTTGSGKNSGTNTVQSIMHGTHTSTGNDSNYTTGNGSGLNGTSSLNKNEPRAGDHHSHTTDASSEKKVSLVDKLNPFKDADGDGHRGIMS</sequence>
<feature type="compositionally biased region" description="Low complexity" evidence="1">
    <location>
        <begin position="244"/>
        <end position="254"/>
    </location>
</feature>
<comment type="caution">
    <text evidence="2">The sequence shown here is derived from an EMBL/GenBank/DDBJ whole genome shotgun (WGS) entry which is preliminary data.</text>
</comment>
<feature type="compositionally biased region" description="Low complexity" evidence="1">
    <location>
        <begin position="319"/>
        <end position="338"/>
    </location>
</feature>
<protein>
    <submittedName>
        <fullName evidence="2">Allergen</fullName>
    </submittedName>
</protein>
<evidence type="ECO:0000313" key="2">
    <source>
        <dbReference type="EMBL" id="KAF0330630.1"/>
    </source>
</evidence>
<gene>
    <name evidence="2" type="ORF">GQ607_002034</name>
</gene>
<keyword evidence="3" id="KW-1185">Reference proteome</keyword>
<dbReference type="PANTHER" id="PTHR38703">
    <property type="entry name" value="CHROMOSOME 8, WHOLE GENOME SHOTGUN SEQUENCE"/>
    <property type="match status" value="1"/>
</dbReference>
<evidence type="ECO:0000256" key="1">
    <source>
        <dbReference type="SAM" id="MobiDB-lite"/>
    </source>
</evidence>
<feature type="compositionally biased region" description="Low complexity" evidence="1">
    <location>
        <begin position="295"/>
        <end position="308"/>
    </location>
</feature>
<evidence type="ECO:0000313" key="3">
    <source>
        <dbReference type="Proteomes" id="UP000434172"/>
    </source>
</evidence>
<name>A0A8H3WQR5_9PEZI</name>
<reference evidence="2 3" key="1">
    <citation type="submission" date="2019-12" db="EMBL/GenBank/DDBJ databases">
        <title>A genome sequence resource for the geographically widespread anthracnose pathogen Colletotrichum asianum.</title>
        <authorList>
            <person name="Meng Y."/>
        </authorList>
    </citation>
    <scope>NUCLEOTIDE SEQUENCE [LARGE SCALE GENOMIC DNA]</scope>
    <source>
        <strain evidence="2 3">ICMP 18580</strain>
    </source>
</reference>
<feature type="compositionally biased region" description="Basic and acidic residues" evidence="1">
    <location>
        <begin position="400"/>
        <end position="409"/>
    </location>
</feature>
<accession>A0A8H3WQR5</accession>
<dbReference type="OrthoDB" id="2118965at2759"/>
<proteinExistence type="predicted"/>
<feature type="compositionally biased region" description="Low complexity" evidence="1">
    <location>
        <begin position="440"/>
        <end position="457"/>
    </location>
</feature>
<feature type="compositionally biased region" description="Low complexity" evidence="1">
    <location>
        <begin position="369"/>
        <end position="386"/>
    </location>
</feature>
<feature type="compositionally biased region" description="Polar residues" evidence="1">
    <location>
        <begin position="425"/>
        <end position="439"/>
    </location>
</feature>
<dbReference type="Proteomes" id="UP000434172">
    <property type="component" value="Unassembled WGS sequence"/>
</dbReference>
<feature type="compositionally biased region" description="Basic residues" evidence="1">
    <location>
        <begin position="218"/>
        <end position="230"/>
    </location>
</feature>
<feature type="region of interest" description="Disordered" evidence="1">
    <location>
        <begin position="213"/>
        <end position="501"/>
    </location>
</feature>
<feature type="compositionally biased region" description="Basic and acidic residues" evidence="1">
    <location>
        <begin position="459"/>
        <end position="501"/>
    </location>
</feature>
<feature type="compositionally biased region" description="Basic and acidic residues" evidence="1">
    <location>
        <begin position="260"/>
        <end position="289"/>
    </location>
</feature>
<organism evidence="2 3">
    <name type="scientific">Colletotrichum asianum</name>
    <dbReference type="NCBI Taxonomy" id="702518"/>
    <lineage>
        <taxon>Eukaryota</taxon>
        <taxon>Fungi</taxon>
        <taxon>Dikarya</taxon>
        <taxon>Ascomycota</taxon>
        <taxon>Pezizomycotina</taxon>
        <taxon>Sordariomycetes</taxon>
        <taxon>Hypocreomycetidae</taxon>
        <taxon>Glomerellales</taxon>
        <taxon>Glomerellaceae</taxon>
        <taxon>Colletotrichum</taxon>
        <taxon>Colletotrichum gloeosporioides species complex</taxon>
    </lineage>
</organism>
<dbReference type="PANTHER" id="PTHR38703:SF1">
    <property type="entry name" value="ALLERGEN"/>
    <property type="match status" value="1"/>
</dbReference>
<feature type="compositionally biased region" description="Low complexity" evidence="1">
    <location>
        <begin position="410"/>
        <end position="424"/>
    </location>
</feature>